<dbReference type="PANTHER" id="PTHR21666:SF285">
    <property type="entry name" value="M23 FAMILY METALLOPEPTIDASE"/>
    <property type="match status" value="1"/>
</dbReference>
<dbReference type="EMBL" id="RAPF01000007">
    <property type="protein sequence ID" value="RKF19114.1"/>
    <property type="molecule type" value="Genomic_DNA"/>
</dbReference>
<proteinExistence type="predicted"/>
<dbReference type="SUPFAM" id="SSF51261">
    <property type="entry name" value="Duplicated hybrid motif"/>
    <property type="match status" value="1"/>
</dbReference>
<comment type="caution">
    <text evidence="3">The sequence shown here is derived from an EMBL/GenBank/DDBJ whole genome shotgun (WGS) entry which is preliminary data.</text>
</comment>
<dbReference type="Pfam" id="PF01551">
    <property type="entry name" value="Peptidase_M23"/>
    <property type="match status" value="1"/>
</dbReference>
<dbReference type="FunFam" id="2.70.70.10:FF:000019">
    <property type="entry name" value="M23 family peptidase"/>
    <property type="match status" value="1"/>
</dbReference>
<dbReference type="GO" id="GO:0004222">
    <property type="term" value="F:metalloendopeptidase activity"/>
    <property type="evidence" value="ECO:0007669"/>
    <property type="project" value="TreeGrafter"/>
</dbReference>
<dbReference type="PANTHER" id="PTHR21666">
    <property type="entry name" value="PEPTIDASE-RELATED"/>
    <property type="match status" value="1"/>
</dbReference>
<dbReference type="AlphaFoldDB" id="A0A420EEM9"/>
<dbReference type="OrthoDB" id="9815245at2"/>
<accession>A0A420EEM9</accession>
<evidence type="ECO:0000256" key="1">
    <source>
        <dbReference type="SAM" id="MobiDB-lite"/>
    </source>
</evidence>
<dbReference type="InterPro" id="IPR016047">
    <property type="entry name" value="M23ase_b-sheet_dom"/>
</dbReference>
<dbReference type="Proteomes" id="UP000284395">
    <property type="component" value="Unassembled WGS sequence"/>
</dbReference>
<feature type="region of interest" description="Disordered" evidence="1">
    <location>
        <begin position="10"/>
        <end position="49"/>
    </location>
</feature>
<dbReference type="InterPro" id="IPR050570">
    <property type="entry name" value="Cell_wall_metabolism_enzyme"/>
</dbReference>
<name>A0A420EEM9_9SPHN</name>
<dbReference type="CDD" id="cd12797">
    <property type="entry name" value="M23_peptidase"/>
    <property type="match status" value="1"/>
</dbReference>
<keyword evidence="4" id="KW-1185">Reference proteome</keyword>
<evidence type="ECO:0000259" key="2">
    <source>
        <dbReference type="Pfam" id="PF01551"/>
    </source>
</evidence>
<organism evidence="3 4">
    <name type="scientific">Altericroceibacterium spongiae</name>
    <dbReference type="NCBI Taxonomy" id="2320269"/>
    <lineage>
        <taxon>Bacteria</taxon>
        <taxon>Pseudomonadati</taxon>
        <taxon>Pseudomonadota</taxon>
        <taxon>Alphaproteobacteria</taxon>
        <taxon>Sphingomonadales</taxon>
        <taxon>Erythrobacteraceae</taxon>
        <taxon>Altericroceibacterium</taxon>
    </lineage>
</organism>
<dbReference type="InterPro" id="IPR011055">
    <property type="entry name" value="Dup_hybrid_motif"/>
</dbReference>
<protein>
    <submittedName>
        <fullName evidence="3">M23 family metallopeptidase</fullName>
    </submittedName>
</protein>
<feature type="domain" description="M23ase beta-sheet core" evidence="2">
    <location>
        <begin position="196"/>
        <end position="293"/>
    </location>
</feature>
<feature type="compositionally biased region" description="Pro residues" evidence="1">
    <location>
        <begin position="27"/>
        <end position="47"/>
    </location>
</feature>
<sequence length="300" mass="31985">MLALASCAVVPASEGSDNDNVEVVQPLPTPVPSPTPTAPPPPPPEPAGPTTFVYTGELTQGGWIRGQVPAGTVSAKLDDQDLILSNDGAFFAAFDRDAGASAMLVATLRDGQTVESPLEIAPRKWNIEHVNVAKHSGGPSASFMKRRRPELEKIYAARAVLAKSDGWTQSFIWPVKGRISGRFGSQRIYRGEPGSYHTGLDIATGESGTPIVAPADGVVVLAAEKPFSLEGNLLMIDHGMGLNSAFLHLSEIDVRDGQKVKQGQMIGRIGSSGRATGPHLHWSIKWRDARLDPLLFLPSM</sequence>
<evidence type="ECO:0000313" key="4">
    <source>
        <dbReference type="Proteomes" id="UP000284395"/>
    </source>
</evidence>
<dbReference type="Gene3D" id="2.70.70.10">
    <property type="entry name" value="Glucose Permease (Domain IIA)"/>
    <property type="match status" value="1"/>
</dbReference>
<gene>
    <name evidence="3" type="ORF">D6851_13325</name>
</gene>
<reference evidence="3 4" key="1">
    <citation type="submission" date="2018-09" db="EMBL/GenBank/DDBJ databases">
        <title>Altererythrobacter spongiae sp. nov., isolated from a marine sponge.</title>
        <authorList>
            <person name="Zhuang L."/>
            <person name="Luo L."/>
        </authorList>
    </citation>
    <scope>NUCLEOTIDE SEQUENCE [LARGE SCALE GENOMIC DNA]</scope>
    <source>
        <strain evidence="3 4">HN-Y73</strain>
    </source>
</reference>
<evidence type="ECO:0000313" key="3">
    <source>
        <dbReference type="EMBL" id="RKF19114.1"/>
    </source>
</evidence>